<dbReference type="FunFam" id="3.90.79.10:FF:000019">
    <property type="entry name" value="Thiamin pyrophosphokinase, putative"/>
    <property type="match status" value="1"/>
</dbReference>
<sequence>MAPSRTFLDLINICDNFHIDRPNALNQFDAEELVPFTLTPLPKSPVIGLIRPVILVQLRNENERSRDKQLPPVWEIGGTEPSKLRVSFASWLVTPADRTDAMNELCERWRDTGLFEDTIGPKKWRKESYPVYRDPFGVHDNVQGQQFIDDKLNYAFEMERAAAALFGIVTYGVHMTIYRDSKDGMKIWVPTRAKTKQTWPGYLDNSVAGGIPSGIPPFEAVVKESMEEANITEDVVRKHVKAVGAVSYFTRTSKGWLQPEVEYVYELAIPADADPVLFTPKPLDGEVESFELLPVNQVIEKMREALFKPNCAVVLIDFFIRHGYITPDTEPNYVEIITRLHGRFDHERW</sequence>
<feature type="domain" description="Nudix hydrolase" evidence="1">
    <location>
        <begin position="158"/>
        <end position="317"/>
    </location>
</feature>
<reference evidence="3" key="2">
    <citation type="submission" date="2015-01" db="EMBL/GenBank/DDBJ databases">
        <title>Evolutionary Origins and Diversification of the Mycorrhizal Mutualists.</title>
        <authorList>
            <consortium name="DOE Joint Genome Institute"/>
            <consortium name="Mycorrhizal Genomics Consortium"/>
            <person name="Kohler A."/>
            <person name="Kuo A."/>
            <person name="Nagy L.G."/>
            <person name="Floudas D."/>
            <person name="Copeland A."/>
            <person name="Barry K.W."/>
            <person name="Cichocki N."/>
            <person name="Veneault-Fourrey C."/>
            <person name="LaButti K."/>
            <person name="Lindquist E.A."/>
            <person name="Lipzen A."/>
            <person name="Lundell T."/>
            <person name="Morin E."/>
            <person name="Murat C."/>
            <person name="Riley R."/>
            <person name="Ohm R."/>
            <person name="Sun H."/>
            <person name="Tunlid A."/>
            <person name="Henrissat B."/>
            <person name="Grigoriev I.V."/>
            <person name="Hibbett D.S."/>
            <person name="Martin F."/>
        </authorList>
    </citation>
    <scope>NUCLEOTIDE SEQUENCE [LARGE SCALE GENOMIC DNA]</scope>
    <source>
        <strain evidence="3">F 1598</strain>
    </source>
</reference>
<dbReference type="Proteomes" id="UP000054166">
    <property type="component" value="Unassembled WGS sequence"/>
</dbReference>
<dbReference type="PROSITE" id="PS51462">
    <property type="entry name" value="NUDIX"/>
    <property type="match status" value="1"/>
</dbReference>
<dbReference type="STRING" id="765440.A0A0C3BZR9"/>
<dbReference type="EMBL" id="KN832993">
    <property type="protein sequence ID" value="KIM82862.1"/>
    <property type="molecule type" value="Genomic_DNA"/>
</dbReference>
<organism evidence="2 3">
    <name type="scientific">Piloderma croceum (strain F 1598)</name>
    <dbReference type="NCBI Taxonomy" id="765440"/>
    <lineage>
        <taxon>Eukaryota</taxon>
        <taxon>Fungi</taxon>
        <taxon>Dikarya</taxon>
        <taxon>Basidiomycota</taxon>
        <taxon>Agaricomycotina</taxon>
        <taxon>Agaricomycetes</taxon>
        <taxon>Agaricomycetidae</taxon>
        <taxon>Atheliales</taxon>
        <taxon>Atheliaceae</taxon>
        <taxon>Piloderma</taxon>
    </lineage>
</organism>
<keyword evidence="3" id="KW-1185">Reference proteome</keyword>
<evidence type="ECO:0000313" key="3">
    <source>
        <dbReference type="Proteomes" id="UP000054166"/>
    </source>
</evidence>
<evidence type="ECO:0000313" key="2">
    <source>
        <dbReference type="EMBL" id="KIM82862.1"/>
    </source>
</evidence>
<dbReference type="InParanoid" id="A0A0C3BZR9"/>
<name>A0A0C3BZR9_PILCF</name>
<dbReference type="InterPro" id="IPR000086">
    <property type="entry name" value="NUDIX_hydrolase_dom"/>
</dbReference>
<dbReference type="Gene3D" id="3.90.79.10">
    <property type="entry name" value="Nucleoside Triphosphate Pyrophosphohydrolase"/>
    <property type="match status" value="1"/>
</dbReference>
<dbReference type="InterPro" id="IPR031804">
    <property type="entry name" value="DUF4743"/>
</dbReference>
<accession>A0A0C3BZR9</accession>
<dbReference type="InterPro" id="IPR015797">
    <property type="entry name" value="NUDIX_hydrolase-like_dom_sf"/>
</dbReference>
<evidence type="ECO:0000259" key="1">
    <source>
        <dbReference type="PROSITE" id="PS51462"/>
    </source>
</evidence>
<dbReference type="GO" id="GO:0044715">
    <property type="term" value="F:8-oxo-dGDP phosphatase activity"/>
    <property type="evidence" value="ECO:0007669"/>
    <property type="project" value="TreeGrafter"/>
</dbReference>
<protein>
    <recommendedName>
        <fullName evidence="1">Nudix hydrolase domain-containing protein</fullName>
    </recommendedName>
</protein>
<gene>
    <name evidence="2" type="ORF">PILCRDRAFT_70224</name>
</gene>
<dbReference type="AlphaFoldDB" id="A0A0C3BZR9"/>
<dbReference type="OrthoDB" id="10261522at2759"/>
<dbReference type="PANTHER" id="PTHR13622">
    <property type="entry name" value="THIAMIN PYROPHOSPHOKINASE"/>
    <property type="match status" value="1"/>
</dbReference>
<dbReference type="PANTHER" id="PTHR13622:SF8">
    <property type="entry name" value="THIAMIN PYROPHOSPHOKINASE 1"/>
    <property type="match status" value="1"/>
</dbReference>
<proteinExistence type="predicted"/>
<dbReference type="Pfam" id="PF15916">
    <property type="entry name" value="DUF4743"/>
    <property type="match status" value="1"/>
</dbReference>
<dbReference type="SUPFAM" id="SSF55811">
    <property type="entry name" value="Nudix"/>
    <property type="match status" value="1"/>
</dbReference>
<dbReference type="HOGENOM" id="CLU_048013_0_0_1"/>
<reference evidence="2 3" key="1">
    <citation type="submission" date="2014-04" db="EMBL/GenBank/DDBJ databases">
        <authorList>
            <consortium name="DOE Joint Genome Institute"/>
            <person name="Kuo A."/>
            <person name="Tarkka M."/>
            <person name="Buscot F."/>
            <person name="Kohler A."/>
            <person name="Nagy L.G."/>
            <person name="Floudas D."/>
            <person name="Copeland A."/>
            <person name="Barry K.W."/>
            <person name="Cichocki N."/>
            <person name="Veneault-Fourrey C."/>
            <person name="LaButti K."/>
            <person name="Lindquist E.A."/>
            <person name="Lipzen A."/>
            <person name="Lundell T."/>
            <person name="Morin E."/>
            <person name="Murat C."/>
            <person name="Sun H."/>
            <person name="Tunlid A."/>
            <person name="Henrissat B."/>
            <person name="Grigoriev I.V."/>
            <person name="Hibbett D.S."/>
            <person name="Martin F."/>
            <person name="Nordberg H.P."/>
            <person name="Cantor M.N."/>
            <person name="Hua S.X."/>
        </authorList>
    </citation>
    <scope>NUCLEOTIDE SEQUENCE [LARGE SCALE GENOMIC DNA]</scope>
    <source>
        <strain evidence="2 3">F 1598</strain>
    </source>
</reference>
<dbReference type="Pfam" id="PF00293">
    <property type="entry name" value="NUDIX"/>
    <property type="match status" value="1"/>
</dbReference>
<dbReference type="CDD" id="cd03676">
    <property type="entry name" value="NUDIX_Tnr3_like"/>
    <property type="match status" value="1"/>
</dbReference>